<dbReference type="EMBL" id="DAAGRR010000012">
    <property type="protein sequence ID" value="HAB4270419.1"/>
    <property type="molecule type" value="Genomic_DNA"/>
</dbReference>
<evidence type="ECO:0000313" key="9">
    <source>
        <dbReference type="EMBL" id="ECS3239215.1"/>
    </source>
</evidence>
<dbReference type="EMBL" id="AAMELK010000017">
    <property type="protein sequence ID" value="EDG5180651.1"/>
    <property type="molecule type" value="Genomic_DNA"/>
</dbReference>
<evidence type="ECO:0000313" key="19">
    <source>
        <dbReference type="EMBL" id="EDB6427927.1"/>
    </source>
</evidence>
<evidence type="ECO:0000313" key="41">
    <source>
        <dbReference type="EMBL" id="HAF0950356.1"/>
    </source>
</evidence>
<evidence type="ECO:0000313" key="16">
    <source>
        <dbReference type="EMBL" id="ECV7045890.1"/>
    </source>
</evidence>
<dbReference type="AlphaFoldDB" id="A0A3V7ETJ0"/>
<evidence type="ECO:0000313" key="33">
    <source>
        <dbReference type="EMBL" id="HAE3312385.1"/>
    </source>
</evidence>
<evidence type="ECO:0000313" key="40">
    <source>
        <dbReference type="EMBL" id="HAF0935821.1"/>
    </source>
</evidence>
<reference evidence="10" key="3">
    <citation type="submission" date="2018-07" db="EMBL/GenBank/DDBJ databases">
        <authorList>
            <consortium name="GenomeTrakr network: Whole genome sequencing for foodborne pathogen traceback"/>
        </authorList>
    </citation>
    <scope>NUCLEOTIDE SEQUENCE</scope>
    <source>
        <strain evidence="17">FDA00000938</strain>
        <strain evidence="19">FDA00004475</strain>
        <strain evidence="10">FSIS11811993</strain>
        <strain evidence="5">FSIS21823119</strain>
        <strain evidence="11">FSIS31801020</strain>
        <strain evidence="18">HIY0317</strain>
    </source>
</reference>
<dbReference type="EMBL" id="AAKIZH010000015">
    <property type="protein sequence ID" value="ECS2494460.1"/>
    <property type="molecule type" value="Genomic_DNA"/>
</dbReference>
<dbReference type="EMBL" id="DAAUAT010000004">
    <property type="protein sequence ID" value="HAF0935821.1"/>
    <property type="molecule type" value="Genomic_DNA"/>
</dbReference>
<evidence type="ECO:0000313" key="4">
    <source>
        <dbReference type="EMBL" id="ECA3151766.1"/>
    </source>
</evidence>
<dbReference type="EMBL" id="DAAMKG010000003">
    <property type="protein sequence ID" value="HAC7024602.1"/>
    <property type="molecule type" value="Genomic_DNA"/>
</dbReference>
<evidence type="ECO:0000313" key="13">
    <source>
        <dbReference type="EMBL" id="ECU6755223.1"/>
    </source>
</evidence>
<dbReference type="EMBL" id="AAKNKA010000019">
    <property type="protein sequence ID" value="ECT6360591.1"/>
    <property type="molecule type" value="Genomic_DNA"/>
</dbReference>
<dbReference type="EMBL" id="DAAQOQ010000002">
    <property type="protein sequence ID" value="HAE0208808.1"/>
    <property type="molecule type" value="Genomic_DNA"/>
</dbReference>
<dbReference type="EMBL" id="DAAUBB010000007">
    <property type="protein sequence ID" value="HAF0950356.1"/>
    <property type="molecule type" value="Genomic_DNA"/>
</dbReference>
<protein>
    <submittedName>
        <fullName evidence="35">Uncharacterized protein</fullName>
    </submittedName>
</protein>
<evidence type="ECO:0000313" key="3">
    <source>
        <dbReference type="EMBL" id="EBW9397259.1"/>
    </source>
</evidence>
<dbReference type="EMBL" id="AAMEJG010000019">
    <property type="protein sequence ID" value="EDG4914521.1"/>
    <property type="molecule type" value="Genomic_DNA"/>
</dbReference>
<dbReference type="EMBL" id="DAARKL010000006">
    <property type="protein sequence ID" value="HAE2807516.1"/>
    <property type="molecule type" value="Genomic_DNA"/>
</dbReference>
<dbReference type="EMBL" id="DAAHFJ010000005">
    <property type="protein sequence ID" value="HAB5882105.1"/>
    <property type="molecule type" value="Genomic_DNA"/>
</dbReference>
<dbReference type="EMBL" id="AAKJFK010000087">
    <property type="protein sequence ID" value="ECS3239215.1"/>
    <property type="molecule type" value="Genomic_DNA"/>
</dbReference>
<gene>
    <name evidence="8" type="ORF">A2J39_16615</name>
    <name evidence="9" type="ORF">A3Z62_21500</name>
    <name evidence="12" type="ORF">A4R56_15560</name>
    <name evidence="13" type="ORF">A6D66_24245</name>
    <name evidence="18" type="ORF">AGP76_03955</name>
    <name evidence="17" type="ORF">AHW28_07320</name>
    <name evidence="19" type="ORF">AL800_03955</name>
    <name evidence="6" type="ORF">APM66_14265</name>
    <name evidence="7" type="ORF">AX397_00175</name>
    <name evidence="20" type="ORF">B1280_03655</name>
    <name evidence="21" type="ORF">B7M93_16820</name>
    <name evidence="3" type="ORF">B7N09_17025</name>
    <name evidence="22" type="ORF">B7N53_10585</name>
    <name evidence="23" type="ORF">B9Q99_05080</name>
    <name evidence="11" type="ORF">D3Y46_10280</name>
    <name evidence="1" type="ORF">DKO97_17020</name>
    <name evidence="2" type="ORF">DKP15_20090</name>
    <name evidence="15" type="ORF">DNB94_22885</name>
    <name evidence="14" type="ORF">DPL28_03085</name>
    <name evidence="10" type="ORF">DU743_13655</name>
    <name evidence="4" type="ORF">EJW65_06375</name>
    <name evidence="5" type="ORF">EOZ49_05970</name>
    <name evidence="29" type="ORF">G0E16_06415</name>
    <name evidence="30" type="ORF">G2307_02625</name>
    <name evidence="31" type="ORF">G3377_000928</name>
    <name evidence="32" type="ORF">G3378_004434</name>
    <name evidence="33" type="ORF">G3457_000890</name>
    <name evidence="34" type="ORF">G4D33_002507</name>
    <name evidence="35" type="ORF">G4H56_002203</name>
    <name evidence="36" type="ORF">G4H65_004079</name>
    <name evidence="38" type="ORF">G4X28_001083</name>
    <name evidence="40" type="ORF">G9W03_001704</name>
    <name evidence="41" type="ORF">G9W30_002000</name>
    <name evidence="39" type="ORF">GB249_18965</name>
    <name evidence="28" type="ORF">GB374_21680</name>
    <name evidence="27" type="ORF">GB449_16800</name>
    <name evidence="25" type="ORF">GB497_06410</name>
    <name evidence="26" type="ORF">GBW16_11775</name>
    <name evidence="24" type="ORF">GBZ32_20195</name>
    <name evidence="37" type="ORF">GNB73_002783</name>
    <name evidence="16" type="ORF">ZU66_14405</name>
</gene>
<evidence type="ECO:0000313" key="36">
    <source>
        <dbReference type="EMBL" id="HAE5463512.1"/>
    </source>
</evidence>
<evidence type="ECO:0000313" key="5">
    <source>
        <dbReference type="EMBL" id="ECA6920953.1"/>
    </source>
</evidence>
<evidence type="ECO:0000313" key="10">
    <source>
        <dbReference type="EMBL" id="ECT1562417.1"/>
    </source>
</evidence>
<reference evidence="35" key="1">
    <citation type="journal article" date="2018" name="Genome Biol.">
        <title>SKESA: strategic k-mer extension for scrupulous assemblies.</title>
        <authorList>
            <person name="Souvorov A."/>
            <person name="Agarwala R."/>
            <person name="Lipman D.J."/>
        </authorList>
    </citation>
    <scope>NUCLEOTIDE SEQUENCE</scope>
    <source>
        <strain evidence="37">NVSL 5558</strain>
        <strain evidence="35">Salmonella enterica</strain>
        <strain evidence="30">Sam_7a95f9e7-e3ce-4bed-8134-3e8fe491bb33</strain>
    </source>
</reference>
<dbReference type="EMBL" id="AAHJRM010000012">
    <property type="protein sequence ID" value="EBW9397259.1"/>
    <property type="molecule type" value="Genomic_DNA"/>
</dbReference>
<dbReference type="EMBL" id="DAATUR010000018">
    <property type="protein sequence ID" value="HAF0188078.1"/>
    <property type="molecule type" value="Genomic_DNA"/>
</dbReference>
<evidence type="ECO:0000313" key="11">
    <source>
        <dbReference type="EMBL" id="ECT3773891.1"/>
    </source>
</evidence>
<sequence>MMNKMNNYSPNWYLLHKLLVDETPVFTRDRLWTYKEHQHARALAIYLAHATLATPVLNKTTIAELLSGSRGWPCKDGKHHFIQTNCSLDFLEDAGFLSFYADWCSVHCQHPWQTEVLDDSIIDILNTAEQLKQIRLGLNDFIEPHFCINVNELTALLSEEFGNVSLETLLPLCTRINDAVSVAPETSKFTPLHSTYLWQTLLEKYPAEEAFRRWMLCIQVQGRAIVPVLFSLLEKKQEENFLEEIERFLSSELSSSYSLKTIFKQVTNSRYFRQLVEPRTIQFNVSINKDMPEIGMKSEISATGNITAQDLDALYMYPAGDDPDEMEAFEKWEQRGYEIGLSMPLTWLIQECLIHSIYIDRQCLRGSSFLLNLLVMAKINPVLRHILFNILPQRFTWTYMLFLLSRVDTCDTALVHLTSRETLHTLLSSYSGAAGIEKTYREALLKEYLRTIESCDANGQRLLKIAYHIADLCSFYNDNYIDSPEYRMLTCLLQRLDDASVLQLVSSFIKQLEEQLPRRVLRLRERSIYYIGFWLAERIEKVEGNHNKQIQHELCTCLYTFYQTAFEECFSGKRRDLEPGAFFASLPWASLIAVKGASPLLSMSVRILDWRDSLTYKNENWSAVASAIRHYMQTLMCVVKCKIDVIEQKRVWRKVTEIVCSYGFGKQEGRVYIFDRYITDNARDLWVAFSVFLNSIPDDLYVDFIEQCKERIPVSSLYIMLDHCHILAREQVLQDIILSRRDLDKENLGLNDLELAFISACDNNHLKLAWGVLQAAKPILSRLKGMKNLDLLERICRWEGYAYKYEHLRLFMELKDNPDEYIRASKLITFKKPNIDLSENNIHFKNLCYECDQFSRYICAIALYKSDPEKSVSIMESLCRTSKSLHHSFALFVARVEYGEKVGDLSILSLALDKFLISIKETKPEDIGTQWASQILDVMRKLKFQHQADIFWRKLTPEQRNTKEIMLPYCLALLERNEVWAAQQIIDNYRKLNAEIGDDTSLMPLLEKLNKSLPEEPVVTGIFRAMVESQKNSTFQLAQQYGLIVSRKFNEYVEIIGNGQTTEIFLKDVVISIGRELLMRKKNLQLQASGRAKGTITNQITNEDLINDWFTSLFDMRMSEARIGFGDQKRMGRSASGQSIGEIDGVIKHSDNTRIAIFEAFRLFSLEKRTISGHLDKISSYDNEGLSPVFIIVYCDIDDFTQLTKDYKKYVSDISYAGFTDKKKRVETVEITDQLWLGKEVRYRVKDIVFYHLLLNMR</sequence>
<dbReference type="EMBL" id="AAKUAJ010000031">
    <property type="protein sequence ID" value="ECV7045890.1"/>
    <property type="molecule type" value="Genomic_DNA"/>
</dbReference>
<dbReference type="EMBL" id="DAAHHG010000012">
    <property type="protein sequence ID" value="HAB6117342.1"/>
    <property type="molecule type" value="Genomic_DNA"/>
</dbReference>
<evidence type="ECO:0000313" key="12">
    <source>
        <dbReference type="EMBL" id="ECT6360591.1"/>
    </source>
</evidence>
<dbReference type="EMBL" id="AAHCTS010000021">
    <property type="protein sequence ID" value="EBU6589358.1"/>
    <property type="molecule type" value="Genomic_DNA"/>
</dbReference>
<dbReference type="EMBL" id="AAKRYU010000104">
    <property type="protein sequence ID" value="ECV3724738.1"/>
    <property type="molecule type" value="Genomic_DNA"/>
</dbReference>
<comment type="caution">
    <text evidence="35">The sequence shown here is derived from an EMBL/GenBank/DDBJ whole genome shotgun (WGS) entry which is preliminary data.</text>
</comment>
<reference evidence="3" key="5">
    <citation type="submission" date="2018-07" db="EMBL/GenBank/DDBJ databases">
        <authorList>
            <person name="Ashton P.M."/>
            <person name="Dallman T."/>
            <person name="Nair S."/>
            <person name="De Pinna E."/>
            <person name="Peters T."/>
            <person name="Grant K."/>
        </authorList>
    </citation>
    <scope>NUCLEOTIDE SEQUENCE</scope>
    <source>
        <strain evidence="22">170294</strain>
        <strain evidence="3">232778</strain>
        <strain evidence="2">252405</strain>
        <strain evidence="21">260046</strain>
        <strain evidence="1">414730</strain>
        <strain evidence="16">69894</strain>
    </source>
</reference>
<evidence type="ECO:0000313" key="38">
    <source>
        <dbReference type="EMBL" id="HAE9587183.1"/>
    </source>
</evidence>
<reference evidence="35" key="6">
    <citation type="submission" date="2018-07" db="EMBL/GenBank/DDBJ databases">
        <authorList>
            <consortium name="NCBI Pathogen Detection Project"/>
        </authorList>
    </citation>
    <scope>NUCLEOTIDE SEQUENCE</scope>
    <source>
        <strain evidence="37">NVSL 5558</strain>
        <strain evidence="35">Salmonella enterica</strain>
        <strain evidence="30">Sam_7a95f9e7-e3ce-4bed-8134-3e8fe491bb33</strain>
    </source>
</reference>
<evidence type="ECO:0000313" key="7">
    <source>
        <dbReference type="EMBL" id="ECS2538007.1"/>
    </source>
</evidence>
<evidence type="ECO:0000313" key="21">
    <source>
        <dbReference type="EMBL" id="EDG4914521.1"/>
    </source>
</evidence>
<evidence type="ECO:0000313" key="8">
    <source>
        <dbReference type="EMBL" id="ECS2804392.1"/>
    </source>
</evidence>
<dbReference type="EMBL" id="AALOEF010000002">
    <property type="protein sequence ID" value="EDB6427927.1"/>
    <property type="molecule type" value="Genomic_DNA"/>
</dbReference>
<dbReference type="EMBL" id="DAAGWB010000004">
    <property type="protein sequence ID" value="HAB4782335.1"/>
    <property type="molecule type" value="Genomic_DNA"/>
</dbReference>
<reference evidence="6" key="2">
    <citation type="submission" date="2018-07" db="EMBL/GenBank/DDBJ databases">
        <authorList>
            <consortium name="NARMS: The National Antimicrobial Resistance Monitoring System"/>
        </authorList>
    </citation>
    <scope>NUCLEOTIDE SEQUENCE</scope>
    <source>
        <strain evidence="6">CVM N53019</strain>
        <strain evidence="9">CVM N57264F</strain>
        <strain evidence="15">FSIS11810200</strain>
        <strain evidence="14">FSIS11810652</strain>
        <strain evidence="4">FSIS11816337</strain>
        <strain evidence="7">FSIS1605546</strain>
        <strain evidence="8">FSIS1605837</strain>
        <strain evidence="12">FSIS1606118</strain>
        <strain evidence="13">FSIS1606285</strain>
        <strain evidence="23">FSIS1710875</strain>
    </source>
</reference>
<evidence type="ECO:0000313" key="18">
    <source>
        <dbReference type="EMBL" id="ECZ8919597.1"/>
    </source>
</evidence>
<name>A0A3V7ETJ0_SALDE</name>
<evidence type="ECO:0000313" key="30">
    <source>
        <dbReference type="EMBL" id="HAE0208808.1"/>
    </source>
</evidence>
<dbReference type="EMBL" id="DAASGV010000034">
    <property type="protein sequence ID" value="HAE5463512.1"/>
    <property type="molecule type" value="Genomic_DNA"/>
</dbReference>
<proteinExistence type="predicted"/>
<evidence type="ECO:0000313" key="25">
    <source>
        <dbReference type="EMBL" id="HAB4782335.1"/>
    </source>
</evidence>
<dbReference type="EMBL" id="AAHTYN010000007">
    <property type="protein sequence ID" value="ECA3151766.1"/>
    <property type="molecule type" value="Genomic_DNA"/>
</dbReference>
<dbReference type="EMBL" id="DAAHHC010000021">
    <property type="protein sequence ID" value="HAB6136799.1"/>
    <property type="molecule type" value="Genomic_DNA"/>
</dbReference>
<evidence type="ECO:0000313" key="20">
    <source>
        <dbReference type="EMBL" id="EDF7418865.1"/>
    </source>
</evidence>
<evidence type="ECO:0000313" key="31">
    <source>
        <dbReference type="EMBL" id="HAE2807516.1"/>
    </source>
</evidence>
<evidence type="ECO:0000313" key="17">
    <source>
        <dbReference type="EMBL" id="ECW5956339.1"/>
    </source>
</evidence>
<dbReference type="EMBL" id="AAGPOU010000018">
    <property type="protein sequence ID" value="EBQ6169088.1"/>
    <property type="molecule type" value="Genomic_DNA"/>
</dbReference>
<dbReference type="EMBL" id="AAMFEA010000002">
    <property type="protein sequence ID" value="EDG7375321.1"/>
    <property type="molecule type" value="Genomic_DNA"/>
</dbReference>
<dbReference type="EMBL" id="AAKWYE010000008">
    <property type="protein sequence ID" value="ECW5956339.1"/>
    <property type="molecule type" value="Genomic_DNA"/>
</dbReference>
<dbReference type="EMBL" id="DAARKQ010000060">
    <property type="protein sequence ID" value="HAE2824509.1"/>
    <property type="molecule type" value="Genomic_DNA"/>
</dbReference>
<dbReference type="EMBL" id="DAASGR010000008">
    <property type="protein sequence ID" value="HAE5447520.1"/>
    <property type="molecule type" value="Genomic_DNA"/>
</dbReference>
<evidence type="ECO:0000313" key="26">
    <source>
        <dbReference type="EMBL" id="HAB5882105.1"/>
    </source>
</evidence>
<dbReference type="EMBL" id="AAKJBN010000012">
    <property type="protein sequence ID" value="ECS2804392.1"/>
    <property type="molecule type" value="Genomic_DNA"/>
</dbReference>
<accession>A0A3V7ETJ0</accession>
<dbReference type="EMBL" id="AALIFY010000003">
    <property type="protein sequence ID" value="ECZ8919597.1"/>
    <property type="molecule type" value="Genomic_DNA"/>
</dbReference>
<dbReference type="EMBL" id="AAKLWL010000027">
    <property type="protein sequence ID" value="ECT1562417.1"/>
    <property type="molecule type" value="Genomic_DNA"/>
</dbReference>
<dbReference type="EMBL" id="AAKIZQ010000001">
    <property type="protein sequence ID" value="ECS2538007.1"/>
    <property type="molecule type" value="Genomic_DNA"/>
</dbReference>
<dbReference type="EMBL" id="DAATPT010000005">
    <property type="protein sequence ID" value="HAE9587183.1"/>
    <property type="molecule type" value="Genomic_DNA"/>
</dbReference>
<evidence type="ECO:0000313" key="39">
    <source>
        <dbReference type="EMBL" id="HAF0188078.1"/>
    </source>
</evidence>
<dbReference type="EMBL" id="AAHVEE010000006">
    <property type="protein sequence ID" value="ECA6920953.1"/>
    <property type="molecule type" value="Genomic_DNA"/>
</dbReference>
<dbReference type="Proteomes" id="UP000839886">
    <property type="component" value="Unassembled WGS sequence"/>
</dbReference>
<evidence type="ECO:0000313" key="15">
    <source>
        <dbReference type="EMBL" id="ECV3724738.1"/>
    </source>
</evidence>
<dbReference type="EMBL" id="DAASTN010000013">
    <property type="protein sequence ID" value="HAE6968533.1"/>
    <property type="molecule type" value="Genomic_DNA"/>
</dbReference>
<dbReference type="EMBL" id="AAKSBV010000003">
    <property type="protein sequence ID" value="ECV3508034.1"/>
    <property type="molecule type" value="Genomic_DNA"/>
</dbReference>
<reference evidence="20" key="4">
    <citation type="submission" date="2018-07" db="EMBL/GenBank/DDBJ databases">
        <authorList>
            <consortium name="PulseNet: The National Subtyping Network for Foodborne Disease Surveillance"/>
            <person name="Tarr C.L."/>
            <person name="Trees E."/>
            <person name="Katz L.S."/>
            <person name="Carleton-Romer H.A."/>
            <person name="Stroika S."/>
            <person name="Kucerova Z."/>
            <person name="Roache K.F."/>
            <person name="Sabol A.L."/>
            <person name="Besser J."/>
            <person name="Gerner-Smidt P."/>
        </authorList>
    </citation>
    <scope>NUCLEOTIDE SEQUENCE</scope>
    <source>
        <strain evidence="20">PNUSAS008389</strain>
    </source>
</reference>
<organism evidence="35">
    <name type="scientific">Salmonella derby</name>
    <dbReference type="NCBI Taxonomy" id="28144"/>
    <lineage>
        <taxon>Bacteria</taxon>
        <taxon>Pseudomonadati</taxon>
        <taxon>Pseudomonadota</taxon>
        <taxon>Gammaproteobacteria</taxon>
        <taxon>Enterobacterales</taxon>
        <taxon>Enterobacteriaceae</taxon>
        <taxon>Salmonella</taxon>
    </lineage>
</organism>
<evidence type="ECO:0000313" key="22">
    <source>
        <dbReference type="EMBL" id="EDG5180651.1"/>
    </source>
</evidence>
<evidence type="ECO:0000313" key="32">
    <source>
        <dbReference type="EMBL" id="HAE2824509.1"/>
    </source>
</evidence>
<evidence type="ECO:0000313" key="6">
    <source>
        <dbReference type="EMBL" id="ECS2494460.1"/>
    </source>
</evidence>
<evidence type="ECO:0000313" key="28">
    <source>
        <dbReference type="EMBL" id="HAB6136799.1"/>
    </source>
</evidence>
<dbReference type="RefSeq" id="WP_023231823.1">
    <property type="nucleotide sequence ID" value="NZ_CABWXX010000439.1"/>
</dbReference>
<evidence type="ECO:0000313" key="37">
    <source>
        <dbReference type="EMBL" id="HAE6968533.1"/>
    </source>
</evidence>
<dbReference type="EMBL" id="AAKMOQ010000012">
    <property type="protein sequence ID" value="ECT3773891.1"/>
    <property type="molecule type" value="Genomic_DNA"/>
</dbReference>
<dbReference type="EMBL" id="DAARPB010000008">
    <property type="protein sequence ID" value="HAE3312385.1"/>
    <property type="molecule type" value="Genomic_DNA"/>
</dbReference>
<evidence type="ECO:0000313" key="29">
    <source>
        <dbReference type="EMBL" id="HAC7024602.1"/>
    </source>
</evidence>
<dbReference type="EMBL" id="AAMBUF010000002">
    <property type="protein sequence ID" value="EDF7418865.1"/>
    <property type="molecule type" value="Genomic_DNA"/>
</dbReference>
<evidence type="ECO:0000313" key="1">
    <source>
        <dbReference type="EMBL" id="EBQ6169088.1"/>
    </source>
</evidence>
<evidence type="ECO:0000313" key="24">
    <source>
        <dbReference type="EMBL" id="HAB4270419.1"/>
    </source>
</evidence>
<evidence type="ECO:0000313" key="34">
    <source>
        <dbReference type="EMBL" id="HAE4651560.1"/>
    </source>
</evidence>
<evidence type="ECO:0000313" key="23">
    <source>
        <dbReference type="EMBL" id="EDG7375321.1"/>
    </source>
</evidence>
<evidence type="ECO:0000313" key="35">
    <source>
        <dbReference type="EMBL" id="HAE5447520.1"/>
    </source>
</evidence>
<evidence type="ECO:0000313" key="14">
    <source>
        <dbReference type="EMBL" id="ECV3508034.1"/>
    </source>
</evidence>
<evidence type="ECO:0000313" key="27">
    <source>
        <dbReference type="EMBL" id="HAB6117342.1"/>
    </source>
</evidence>
<dbReference type="EMBL" id="AAKQRN010000047">
    <property type="protein sequence ID" value="ECU6755223.1"/>
    <property type="molecule type" value="Genomic_DNA"/>
</dbReference>
<dbReference type="EMBL" id="DAASAA010000029">
    <property type="protein sequence ID" value="HAE4651560.1"/>
    <property type="molecule type" value="Genomic_DNA"/>
</dbReference>
<evidence type="ECO:0000313" key="2">
    <source>
        <dbReference type="EMBL" id="EBU6589358.1"/>
    </source>
</evidence>